<dbReference type="PROSITE" id="PS50088">
    <property type="entry name" value="ANK_REPEAT"/>
    <property type="match status" value="2"/>
</dbReference>
<evidence type="ECO:0000313" key="5">
    <source>
        <dbReference type="EMBL" id="CAE0625581.1"/>
    </source>
</evidence>
<dbReference type="Gene3D" id="1.25.40.20">
    <property type="entry name" value="Ankyrin repeat-containing domain"/>
    <property type="match status" value="1"/>
</dbReference>
<proteinExistence type="predicted"/>
<reference evidence="5" key="1">
    <citation type="submission" date="2021-01" db="EMBL/GenBank/DDBJ databases">
        <authorList>
            <person name="Corre E."/>
            <person name="Pelletier E."/>
            <person name="Niang G."/>
            <person name="Scheremetjew M."/>
            <person name="Finn R."/>
            <person name="Kale V."/>
            <person name="Holt S."/>
            <person name="Cochrane G."/>
            <person name="Meng A."/>
            <person name="Brown T."/>
            <person name="Cohen L."/>
        </authorList>
    </citation>
    <scope>NUCLEOTIDE SEQUENCE</scope>
    <source>
        <strain evidence="5">CCMP3107</strain>
    </source>
</reference>
<evidence type="ECO:0000256" key="4">
    <source>
        <dbReference type="SAM" id="MobiDB-lite"/>
    </source>
</evidence>
<keyword evidence="1" id="KW-0677">Repeat</keyword>
<accession>A0A6V1NSV7</accession>
<evidence type="ECO:0000256" key="2">
    <source>
        <dbReference type="ARBA" id="ARBA00023043"/>
    </source>
</evidence>
<dbReference type="AlphaFoldDB" id="A0A6V1NSV7"/>
<dbReference type="SMART" id="SM00248">
    <property type="entry name" value="ANK"/>
    <property type="match status" value="2"/>
</dbReference>
<dbReference type="EMBL" id="HBIU01010168">
    <property type="protein sequence ID" value="CAE0625581.1"/>
    <property type="molecule type" value="Transcribed_RNA"/>
</dbReference>
<dbReference type="EMBL" id="HBIU01010169">
    <property type="protein sequence ID" value="CAE0625582.1"/>
    <property type="molecule type" value="Transcribed_RNA"/>
</dbReference>
<evidence type="ECO:0000256" key="1">
    <source>
        <dbReference type="ARBA" id="ARBA00022737"/>
    </source>
</evidence>
<feature type="repeat" description="ANK" evidence="3">
    <location>
        <begin position="205"/>
        <end position="237"/>
    </location>
</feature>
<protein>
    <submittedName>
        <fullName evidence="5">Uncharacterized protein</fullName>
    </submittedName>
</protein>
<dbReference type="PANTHER" id="PTHR24171:SF8">
    <property type="entry name" value="BRCA1-ASSOCIATED RING DOMAIN PROTEIN 1"/>
    <property type="match status" value="1"/>
</dbReference>
<gene>
    <name evidence="5" type="ORF">HAKA00212_LOCUS4250</name>
    <name evidence="6" type="ORF">HAKA00212_LOCUS4251</name>
</gene>
<dbReference type="PROSITE" id="PS50297">
    <property type="entry name" value="ANK_REP_REGION"/>
    <property type="match status" value="2"/>
</dbReference>
<feature type="compositionally biased region" description="Basic residues" evidence="4">
    <location>
        <begin position="48"/>
        <end position="62"/>
    </location>
</feature>
<evidence type="ECO:0000256" key="3">
    <source>
        <dbReference type="PROSITE-ProRule" id="PRU00023"/>
    </source>
</evidence>
<dbReference type="SUPFAM" id="SSF48403">
    <property type="entry name" value="Ankyrin repeat"/>
    <property type="match status" value="1"/>
</dbReference>
<feature type="compositionally biased region" description="Low complexity" evidence="4">
    <location>
        <begin position="1"/>
        <end position="10"/>
    </location>
</feature>
<dbReference type="GO" id="GO:0004842">
    <property type="term" value="F:ubiquitin-protein transferase activity"/>
    <property type="evidence" value="ECO:0007669"/>
    <property type="project" value="TreeGrafter"/>
</dbReference>
<dbReference type="GO" id="GO:0085020">
    <property type="term" value="P:protein K6-linked ubiquitination"/>
    <property type="evidence" value="ECO:0007669"/>
    <property type="project" value="TreeGrafter"/>
</dbReference>
<name>A0A6V1NSV7_HETAK</name>
<dbReference type="InterPro" id="IPR036770">
    <property type="entry name" value="Ankyrin_rpt-contain_sf"/>
</dbReference>
<organism evidence="5">
    <name type="scientific">Heterosigma akashiwo</name>
    <name type="common">Chromophytic alga</name>
    <name type="synonym">Heterosigma carterae</name>
    <dbReference type="NCBI Taxonomy" id="2829"/>
    <lineage>
        <taxon>Eukaryota</taxon>
        <taxon>Sar</taxon>
        <taxon>Stramenopiles</taxon>
        <taxon>Ochrophyta</taxon>
        <taxon>Raphidophyceae</taxon>
        <taxon>Chattonellales</taxon>
        <taxon>Chattonellaceae</taxon>
        <taxon>Heterosigma</taxon>
    </lineage>
</organism>
<evidence type="ECO:0000313" key="6">
    <source>
        <dbReference type="EMBL" id="CAE0625582.1"/>
    </source>
</evidence>
<dbReference type="PANTHER" id="PTHR24171">
    <property type="entry name" value="ANKYRIN REPEAT DOMAIN-CONTAINING PROTEIN 39-RELATED"/>
    <property type="match status" value="1"/>
</dbReference>
<dbReference type="Pfam" id="PF12796">
    <property type="entry name" value="Ank_2"/>
    <property type="match status" value="1"/>
</dbReference>
<sequence length="284" mass="31068">MKAQRAPSPAGRGGGSGLGSRQPSGGVTPRQPPSPVGSATSLQEKKRLPLKKQKSIMKKKDSRTKLGDIQNEENVSGNGILMKRNISWRDDDEDVDLELSPKNVMITFPNSGRRASYSISMDHLSKDPLKITDEDRENPTPFSACKLSDAEMLAKFLDDPENILDINEKDDNGWTLLMTASAVGAHACVELLLERGAEVNLRDEIGQTALFCAAFDGHPDIVETLLLAGANRSIKDNDDILPGQLFSDSVPEEVQDRVIFFIKTTVPKRSRKQAPPKRSCCAIS</sequence>
<feature type="region of interest" description="Disordered" evidence="4">
    <location>
        <begin position="1"/>
        <end position="71"/>
    </location>
</feature>
<dbReference type="InterPro" id="IPR002110">
    <property type="entry name" value="Ankyrin_rpt"/>
</dbReference>
<feature type="repeat" description="ANK" evidence="3">
    <location>
        <begin position="172"/>
        <end position="204"/>
    </location>
</feature>
<keyword evidence="2 3" id="KW-0040">ANK repeat</keyword>